<dbReference type="InterPro" id="IPR011711">
    <property type="entry name" value="GntR_C"/>
</dbReference>
<proteinExistence type="predicted"/>
<reference evidence="5 6" key="2">
    <citation type="journal article" date="2009" name="Proc. Natl. Acad. Sci. U.S.A.">
        <title>On the chimeric nature, thermophilic origin, and phylogenetic placement of the Thermotogales.</title>
        <authorList>
            <person name="Zhaxybayeva O."/>
            <person name="Swithers K.S."/>
            <person name="Lapierre P."/>
            <person name="Fournier G.P."/>
            <person name="Bickhart D.M."/>
            <person name="DeBoy R.T."/>
            <person name="Nelson K.E."/>
            <person name="Nesbo C.L."/>
            <person name="Doolittle W.F."/>
            <person name="Gogarten J.P."/>
            <person name="Noll K.M."/>
        </authorList>
    </citation>
    <scope>NUCLEOTIDE SEQUENCE [LARGE SCALE GENOMIC DNA]</scope>
    <source>
        <strain evidence="6">ATCC BAA-301 / DSM 14385 / NBRC 107922 / TMO</strain>
    </source>
</reference>
<dbReference type="Gene3D" id="1.20.120.530">
    <property type="entry name" value="GntR ligand-binding domain-like"/>
    <property type="match status" value="1"/>
</dbReference>
<evidence type="ECO:0000256" key="3">
    <source>
        <dbReference type="ARBA" id="ARBA00023163"/>
    </source>
</evidence>
<dbReference type="Pfam" id="PF00392">
    <property type="entry name" value="GntR"/>
    <property type="match status" value="1"/>
</dbReference>
<protein>
    <submittedName>
        <fullName evidence="5">Transcriptional regulator, GntR family</fullName>
    </submittedName>
</protein>
<sequence length="219" mass="25400">MTVIGRKSLKDEVVERVKEYILKGRYSPGQKIVIDSLAKDLGVSVTPVREALNYLAAEGLIDVEPHKGFSVKKWNRKEIEDLLLLRMYLERLAVRLFIERGYDENISILEQIVKEMSIAADSENLQRLLQLNTDFHNVIVMGSKNEELRKVISALRDKLYRVRVFSLSYPGRIKQSYQEHLQIYKAIKSKDIELSEKLMEEHIKCVRDVLIKRASEGLI</sequence>
<dbReference type="AlphaFoldDB" id="A8F376"/>
<dbReference type="GO" id="GO:0003700">
    <property type="term" value="F:DNA-binding transcription factor activity"/>
    <property type="evidence" value="ECO:0007669"/>
    <property type="project" value="InterPro"/>
</dbReference>
<dbReference type="SMART" id="SM00345">
    <property type="entry name" value="HTH_GNTR"/>
    <property type="match status" value="1"/>
</dbReference>
<dbReference type="Gene3D" id="1.10.10.10">
    <property type="entry name" value="Winged helix-like DNA-binding domain superfamily/Winged helix DNA-binding domain"/>
    <property type="match status" value="1"/>
</dbReference>
<gene>
    <name evidence="5" type="ordered locus">Tlet_0037</name>
</gene>
<keyword evidence="2" id="KW-0238">DNA-binding</keyword>
<keyword evidence="1" id="KW-0805">Transcription regulation</keyword>
<dbReference type="PANTHER" id="PTHR43537">
    <property type="entry name" value="TRANSCRIPTIONAL REGULATOR, GNTR FAMILY"/>
    <property type="match status" value="1"/>
</dbReference>
<keyword evidence="6" id="KW-1185">Reference proteome</keyword>
<dbReference type="InterPro" id="IPR008920">
    <property type="entry name" value="TF_FadR/GntR_C"/>
</dbReference>
<evidence type="ECO:0000256" key="1">
    <source>
        <dbReference type="ARBA" id="ARBA00023015"/>
    </source>
</evidence>
<evidence type="ECO:0000313" key="5">
    <source>
        <dbReference type="EMBL" id="ABV32610.1"/>
    </source>
</evidence>
<dbReference type="GO" id="GO:0003677">
    <property type="term" value="F:DNA binding"/>
    <property type="evidence" value="ECO:0007669"/>
    <property type="project" value="UniProtKB-KW"/>
</dbReference>
<name>A8F376_PSELT</name>
<dbReference type="InterPro" id="IPR000524">
    <property type="entry name" value="Tscrpt_reg_HTH_GntR"/>
</dbReference>
<evidence type="ECO:0000259" key="4">
    <source>
        <dbReference type="PROSITE" id="PS50949"/>
    </source>
</evidence>
<dbReference type="InterPro" id="IPR036390">
    <property type="entry name" value="WH_DNA-bd_sf"/>
</dbReference>
<dbReference type="SUPFAM" id="SSF48008">
    <property type="entry name" value="GntR ligand-binding domain-like"/>
    <property type="match status" value="1"/>
</dbReference>
<dbReference type="EMBL" id="CP000812">
    <property type="protein sequence ID" value="ABV32610.1"/>
    <property type="molecule type" value="Genomic_DNA"/>
</dbReference>
<dbReference type="CDD" id="cd07377">
    <property type="entry name" value="WHTH_GntR"/>
    <property type="match status" value="1"/>
</dbReference>
<evidence type="ECO:0000313" key="6">
    <source>
        <dbReference type="Proteomes" id="UP000002016"/>
    </source>
</evidence>
<dbReference type="OrthoDB" id="9781630at2"/>
<dbReference type="InterPro" id="IPR036388">
    <property type="entry name" value="WH-like_DNA-bd_sf"/>
</dbReference>
<dbReference type="SMART" id="SM00895">
    <property type="entry name" value="FCD"/>
    <property type="match status" value="1"/>
</dbReference>
<dbReference type="Proteomes" id="UP000002016">
    <property type="component" value="Chromosome"/>
</dbReference>
<dbReference type="PANTHER" id="PTHR43537:SF45">
    <property type="entry name" value="GNTR FAMILY REGULATORY PROTEIN"/>
    <property type="match status" value="1"/>
</dbReference>
<organism evidence="5 6">
    <name type="scientific">Pseudothermotoga lettingae (strain ATCC BAA-301 / DSM 14385 / NBRC 107922 / TMO)</name>
    <name type="common">Thermotoga lettingae</name>
    <dbReference type="NCBI Taxonomy" id="416591"/>
    <lineage>
        <taxon>Bacteria</taxon>
        <taxon>Thermotogati</taxon>
        <taxon>Thermotogota</taxon>
        <taxon>Thermotogae</taxon>
        <taxon>Thermotogales</taxon>
        <taxon>Thermotogaceae</taxon>
        <taxon>Pseudothermotoga</taxon>
    </lineage>
</organism>
<dbReference type="HOGENOM" id="CLU_017584_5_1_0"/>
<dbReference type="SUPFAM" id="SSF46785">
    <property type="entry name" value="Winged helix' DNA-binding domain"/>
    <property type="match status" value="1"/>
</dbReference>
<dbReference type="PROSITE" id="PS50949">
    <property type="entry name" value="HTH_GNTR"/>
    <property type="match status" value="1"/>
</dbReference>
<keyword evidence="3" id="KW-0804">Transcription</keyword>
<dbReference type="Pfam" id="PF07729">
    <property type="entry name" value="FCD"/>
    <property type="match status" value="1"/>
</dbReference>
<dbReference type="KEGG" id="tle:Tlet_0037"/>
<dbReference type="eggNOG" id="COG1802">
    <property type="taxonomic scope" value="Bacteria"/>
</dbReference>
<dbReference type="RefSeq" id="WP_012002091.1">
    <property type="nucleotide sequence ID" value="NC_009828.1"/>
</dbReference>
<evidence type="ECO:0000256" key="2">
    <source>
        <dbReference type="ARBA" id="ARBA00023125"/>
    </source>
</evidence>
<feature type="domain" description="HTH gntR-type" evidence="4">
    <location>
        <begin position="7"/>
        <end position="74"/>
    </location>
</feature>
<dbReference type="STRING" id="416591.Tlet_0037"/>
<reference evidence="5 6" key="1">
    <citation type="submission" date="2007-08" db="EMBL/GenBank/DDBJ databases">
        <title>Complete sequence of Thermotoga lettingae TMO.</title>
        <authorList>
            <consortium name="US DOE Joint Genome Institute"/>
            <person name="Copeland A."/>
            <person name="Lucas S."/>
            <person name="Lapidus A."/>
            <person name="Barry K."/>
            <person name="Glavina del Rio T."/>
            <person name="Dalin E."/>
            <person name="Tice H."/>
            <person name="Pitluck S."/>
            <person name="Foster B."/>
            <person name="Bruce D."/>
            <person name="Schmutz J."/>
            <person name="Larimer F."/>
            <person name="Land M."/>
            <person name="Hauser L."/>
            <person name="Kyrpides N."/>
            <person name="Mikhailova N."/>
            <person name="Nelson K."/>
            <person name="Gogarten J.P."/>
            <person name="Noll K."/>
            <person name="Richardson P."/>
        </authorList>
    </citation>
    <scope>NUCLEOTIDE SEQUENCE [LARGE SCALE GENOMIC DNA]</scope>
    <source>
        <strain evidence="6">ATCC BAA-301 / DSM 14385 / NBRC 107922 / TMO</strain>
    </source>
</reference>
<accession>A8F376</accession>